<evidence type="ECO:0000313" key="7">
    <source>
        <dbReference type="Proteomes" id="UP000038040"/>
    </source>
</evidence>
<comment type="similarity">
    <text evidence="2">Belongs to the VPS35L family.</text>
</comment>
<dbReference type="GO" id="GO:0015031">
    <property type="term" value="P:protein transport"/>
    <property type="evidence" value="ECO:0007669"/>
    <property type="project" value="UniProtKB-KW"/>
</dbReference>
<keyword evidence="5" id="KW-0653">Protein transport</keyword>
<evidence type="ECO:0000313" key="6">
    <source>
        <dbReference type="EMBL" id="VDN58349.1"/>
    </source>
</evidence>
<keyword evidence="4" id="KW-0967">Endosome</keyword>
<name>A0A0N4UB75_DRAME</name>
<evidence type="ECO:0000313" key="8">
    <source>
        <dbReference type="Proteomes" id="UP000274756"/>
    </source>
</evidence>
<dbReference type="GO" id="GO:0005768">
    <property type="term" value="C:endosome"/>
    <property type="evidence" value="ECO:0007669"/>
    <property type="project" value="UniProtKB-SubCell"/>
</dbReference>
<reference evidence="6 8" key="2">
    <citation type="submission" date="2018-11" db="EMBL/GenBank/DDBJ databases">
        <authorList>
            <consortium name="Pathogen Informatics"/>
        </authorList>
    </citation>
    <scope>NUCLEOTIDE SEQUENCE [LARGE SCALE GENOMIC DNA]</scope>
</reference>
<dbReference type="PANTHER" id="PTHR13673:SF0">
    <property type="entry name" value="VPS35 ENDOSOMAL PROTEIN-SORTING FACTOR-LIKE"/>
    <property type="match status" value="1"/>
</dbReference>
<keyword evidence="3" id="KW-0813">Transport</keyword>
<evidence type="ECO:0000313" key="9">
    <source>
        <dbReference type="WBParaSite" id="DME_0000443901-mRNA-1"/>
    </source>
</evidence>
<evidence type="ECO:0000256" key="3">
    <source>
        <dbReference type="ARBA" id="ARBA00022448"/>
    </source>
</evidence>
<evidence type="ECO:0000256" key="4">
    <source>
        <dbReference type="ARBA" id="ARBA00022753"/>
    </source>
</evidence>
<keyword evidence="8" id="KW-1185">Reference proteome</keyword>
<organism evidence="7 9">
    <name type="scientific">Dracunculus medinensis</name>
    <name type="common">Guinea worm</name>
    <dbReference type="NCBI Taxonomy" id="318479"/>
    <lineage>
        <taxon>Eukaryota</taxon>
        <taxon>Metazoa</taxon>
        <taxon>Ecdysozoa</taxon>
        <taxon>Nematoda</taxon>
        <taxon>Chromadorea</taxon>
        <taxon>Rhabditida</taxon>
        <taxon>Spirurina</taxon>
        <taxon>Dracunculoidea</taxon>
        <taxon>Dracunculidae</taxon>
        <taxon>Dracunculus</taxon>
    </lineage>
</organism>
<reference evidence="9" key="1">
    <citation type="submission" date="2016-04" db="UniProtKB">
        <authorList>
            <consortium name="WormBaseParasite"/>
        </authorList>
    </citation>
    <scope>IDENTIFICATION</scope>
</reference>
<accession>A0A0N4UB75</accession>
<gene>
    <name evidence="6" type="ORF">DME_LOCUS8322</name>
</gene>
<dbReference type="EMBL" id="UYYG01001167">
    <property type="protein sequence ID" value="VDN58349.1"/>
    <property type="molecule type" value="Genomic_DNA"/>
</dbReference>
<evidence type="ECO:0000256" key="5">
    <source>
        <dbReference type="ARBA" id="ARBA00022927"/>
    </source>
</evidence>
<protein>
    <submittedName>
        <fullName evidence="9">UPF0505 protein CG8202</fullName>
    </submittedName>
</protein>
<comment type="subcellular location">
    <subcellularLocation>
        <location evidence="1">Endosome</location>
    </subcellularLocation>
</comment>
<dbReference type="AlphaFoldDB" id="A0A0N4UB75"/>
<dbReference type="InterPro" id="IPR029705">
    <property type="entry name" value="VPS35L"/>
</dbReference>
<dbReference type="OrthoDB" id="1734063at2759"/>
<dbReference type="Proteomes" id="UP000038040">
    <property type="component" value="Unplaced"/>
</dbReference>
<dbReference type="GO" id="GO:0032456">
    <property type="term" value="P:endocytic recycling"/>
    <property type="evidence" value="ECO:0007669"/>
    <property type="project" value="InterPro"/>
</dbReference>
<dbReference type="STRING" id="318479.A0A0N4UB75"/>
<proteinExistence type="inferred from homology"/>
<dbReference type="PANTHER" id="PTHR13673">
    <property type="entry name" value="ESOPHAGEAL CANCER ASSOCIATED PROTEIN"/>
    <property type="match status" value="1"/>
</dbReference>
<sequence length="1006" mass="115958">MLYNDQMIIWKWKFRRREWRKEFSDVKCDRIEVLLDPLTPRSKYRESRSNNERTLGNDSSVDFVDPLGATKDDSFETTIKLSESWISKSRQKQEPILVNTLEKKSDNLIVMDEEIPDFIPWSVKRNEILREFPAKEKSSPPSKTFFNIPSITVGGRAAHRLEQLEDSSGSKRLAELSREEYVENINELKKKLLIAWENEKKIESVKIIIELSRILSSTAAPNFYPNQFVLVTDILDLFGNLVFERLRTKASKERIELGQSPLPKCFTVADVPETTKETAKNWFCKVGDIMELLPRFYVETSIIGCILFLDADSLAINLIRLSGIPLSISHPLIASYARAYLCRVAMRLLPLNRAPHWKCLNDWMQSFVVQPATLLIPAMEWILQCVTYKAVSYDDLRRIWEYCKMSEKRQIIVRSFLNAVSPIYLNEHCLEACKIVTSGDEISAQELCIFGKRLLMSETPEDARKVILKNVWRRVLKLALISEFVDCTIVWIEFTARYFSINELGIMLDILIKKISTEKVRSSFNFQFSLFSIGILLRSKHEAFSDSLIIIVEKIVLHQKNVANLFTLEQFSSLISLFRSDGGRAKCSTIILTAFVNHHPIKFSDNFQLGYQILGLCKFLHNSLNATSSEEERQTVSFIIQCALDRFDLNSDPERALNFLVDCRATLSNIDELISYLVNRVCALGFLVVQNQERVRNAAELLRACIANAFITTASLSTPMCINLYVHIGLLALSANSLPQVDAIVKTAIELLASCQDINPMTYRSMASNFLGFLVVVPDSPEKPPLYMFNGFLNAVVRFPWHNYPLEHARLLIDCIYYLSAIGQVELPYHIREVQSNDSIYGNNEKYNEAIVEKVEIIMGRYEELYNENILKYPLISIELLETILVIGNVEKLSSLILELFSKPVEKMELVRRNAIFERIKLLSKRKPAVAQLIKEILTVLNVGFREYFRNIYKTIVCIDSVLKLIVECCFYQQCEYHGYMLIRLKSSTSWIQFLYFNKKKLIIDR</sequence>
<evidence type="ECO:0000256" key="1">
    <source>
        <dbReference type="ARBA" id="ARBA00004177"/>
    </source>
</evidence>
<dbReference type="WBParaSite" id="DME_0000443901-mRNA-1">
    <property type="protein sequence ID" value="DME_0000443901-mRNA-1"/>
    <property type="gene ID" value="DME_0000443901"/>
</dbReference>
<dbReference type="Proteomes" id="UP000274756">
    <property type="component" value="Unassembled WGS sequence"/>
</dbReference>
<evidence type="ECO:0000256" key="2">
    <source>
        <dbReference type="ARBA" id="ARBA00010704"/>
    </source>
</evidence>